<gene>
    <name evidence="2" type="ORF">BLIG_00747</name>
</gene>
<evidence type="ECO:0000313" key="2">
    <source>
        <dbReference type="EMBL" id="EEQ54796.1"/>
    </source>
</evidence>
<evidence type="ECO:0000256" key="1">
    <source>
        <dbReference type="SAM" id="MobiDB-lite"/>
    </source>
</evidence>
<name>C5E9V2_BIFLI</name>
<feature type="compositionally biased region" description="Basic and acidic residues" evidence="1">
    <location>
        <begin position="93"/>
        <end position="117"/>
    </location>
</feature>
<proteinExistence type="predicted"/>
<dbReference type="Proteomes" id="UP000005084">
    <property type="component" value="Unassembled WGS sequence"/>
</dbReference>
<feature type="region of interest" description="Disordered" evidence="1">
    <location>
        <begin position="91"/>
        <end position="124"/>
    </location>
</feature>
<reference evidence="2" key="1">
    <citation type="submission" date="2008-08" db="EMBL/GenBank/DDBJ databases">
        <title>Annotation of Bifidobacterium longum subsp. infantis CCUG 52486.</title>
        <authorList>
            <consortium name="The Broad Institute Genome Sequencing Platform"/>
            <person name="Gougoulias C."/>
            <person name="Tuohy K.M."/>
            <person name="Gibson G.R."/>
            <person name="Ward D."/>
            <person name="Mehta T."/>
            <person name="Young S."/>
            <person name="Jaffe D."/>
            <person name="Gnerre S."/>
            <person name="Berlin A."/>
            <person name="Heiman D."/>
            <person name="Hepburn T."/>
            <person name="Shea T."/>
            <person name="Sykes S."/>
            <person name="Alvarado L."/>
            <person name="Kodira C."/>
            <person name="Borodovsky M."/>
            <person name="Lander E."/>
            <person name="Galagan J."/>
            <person name="Nusbaum C."/>
            <person name="Birren B."/>
        </authorList>
    </citation>
    <scope>NUCLEOTIDE SEQUENCE [LARGE SCALE GENOMIC DNA]</scope>
    <source>
        <strain evidence="2">CCUG 52486</strain>
    </source>
</reference>
<sequence length="124" mass="14041">MIQLAKTTITQPQLPDDIEWPEATVRWWEHLASTPGADSWTEADWDNLMNAALIHADIWGSGNFASVPILNRLLQDYGITPAARSQIMPAEVQKQERHTPLDEIAERRKLRVIEGGKTKRRTGT</sequence>
<dbReference type="InterPro" id="IPR057972">
    <property type="entry name" value="Terminase_7"/>
</dbReference>
<organism evidence="2">
    <name type="scientific">Bifidobacterium longum subsp. infantis CCUG 52486</name>
    <dbReference type="NCBI Taxonomy" id="537937"/>
    <lineage>
        <taxon>Bacteria</taxon>
        <taxon>Bacillati</taxon>
        <taxon>Actinomycetota</taxon>
        <taxon>Actinomycetes</taxon>
        <taxon>Bifidobacteriales</taxon>
        <taxon>Bifidobacteriaceae</taxon>
        <taxon>Bifidobacterium</taxon>
    </lineage>
</organism>
<dbReference type="HOGENOM" id="CLU_136124_0_0_11"/>
<accession>C5E9V2</accession>
<dbReference type="Pfam" id="PF25673">
    <property type="entry name" value="Terminase_7"/>
    <property type="match status" value="1"/>
</dbReference>
<protein>
    <submittedName>
        <fullName evidence="2">Uncharacterized protein</fullName>
    </submittedName>
</protein>
<dbReference type="EMBL" id="DS990239">
    <property type="protein sequence ID" value="EEQ54796.1"/>
    <property type="molecule type" value="Genomic_DNA"/>
</dbReference>
<dbReference type="AlphaFoldDB" id="C5E9V2"/>